<sequence length="236" mass="27090">MSEEDFNLDSSDFLPFYLTRALFFRDNDLKDPASEAQTDKTSPKPRYFAVNLPVSCLRHRPLSFTSSFLPLSWIWTTQFRKNRSWDATTDLSCPRSQIFEDDSIGLRSLIDILYDHLPDLRCASDRSHNFLALLLLHFGPCVAAAAVFADEPNVGLLSPVITLNSHQTNLGARRAGERFITAVHCNAIRVLNVYYACNAFSPMLGRQPEFPIYKSFEFEGKVYEFNYEHYTILQRN</sequence>
<gene>
    <name evidence="1" type="ORF">BDN72DRAFT_262114</name>
</gene>
<name>A0ACD3AFV9_9AGAR</name>
<organism evidence="1 2">
    <name type="scientific">Pluteus cervinus</name>
    <dbReference type="NCBI Taxonomy" id="181527"/>
    <lineage>
        <taxon>Eukaryota</taxon>
        <taxon>Fungi</taxon>
        <taxon>Dikarya</taxon>
        <taxon>Basidiomycota</taxon>
        <taxon>Agaricomycotina</taxon>
        <taxon>Agaricomycetes</taxon>
        <taxon>Agaricomycetidae</taxon>
        <taxon>Agaricales</taxon>
        <taxon>Pluteineae</taxon>
        <taxon>Pluteaceae</taxon>
        <taxon>Pluteus</taxon>
    </lineage>
</organism>
<evidence type="ECO:0000313" key="2">
    <source>
        <dbReference type="Proteomes" id="UP000308600"/>
    </source>
</evidence>
<reference evidence="1 2" key="1">
    <citation type="journal article" date="2019" name="Nat. Ecol. Evol.">
        <title>Megaphylogeny resolves global patterns of mushroom evolution.</title>
        <authorList>
            <person name="Varga T."/>
            <person name="Krizsan K."/>
            <person name="Foldi C."/>
            <person name="Dima B."/>
            <person name="Sanchez-Garcia M."/>
            <person name="Sanchez-Ramirez S."/>
            <person name="Szollosi G.J."/>
            <person name="Szarkandi J.G."/>
            <person name="Papp V."/>
            <person name="Albert L."/>
            <person name="Andreopoulos W."/>
            <person name="Angelini C."/>
            <person name="Antonin V."/>
            <person name="Barry K.W."/>
            <person name="Bougher N.L."/>
            <person name="Buchanan P."/>
            <person name="Buyck B."/>
            <person name="Bense V."/>
            <person name="Catcheside P."/>
            <person name="Chovatia M."/>
            <person name="Cooper J."/>
            <person name="Damon W."/>
            <person name="Desjardin D."/>
            <person name="Finy P."/>
            <person name="Geml J."/>
            <person name="Haridas S."/>
            <person name="Hughes K."/>
            <person name="Justo A."/>
            <person name="Karasinski D."/>
            <person name="Kautmanova I."/>
            <person name="Kiss B."/>
            <person name="Kocsube S."/>
            <person name="Kotiranta H."/>
            <person name="LaButti K.M."/>
            <person name="Lechner B.E."/>
            <person name="Liimatainen K."/>
            <person name="Lipzen A."/>
            <person name="Lukacs Z."/>
            <person name="Mihaltcheva S."/>
            <person name="Morgado L.N."/>
            <person name="Niskanen T."/>
            <person name="Noordeloos M.E."/>
            <person name="Ohm R.A."/>
            <person name="Ortiz-Santana B."/>
            <person name="Ovrebo C."/>
            <person name="Racz N."/>
            <person name="Riley R."/>
            <person name="Savchenko A."/>
            <person name="Shiryaev A."/>
            <person name="Soop K."/>
            <person name="Spirin V."/>
            <person name="Szebenyi C."/>
            <person name="Tomsovsky M."/>
            <person name="Tulloss R.E."/>
            <person name="Uehling J."/>
            <person name="Grigoriev I.V."/>
            <person name="Vagvolgyi C."/>
            <person name="Papp T."/>
            <person name="Martin F.M."/>
            <person name="Miettinen O."/>
            <person name="Hibbett D.S."/>
            <person name="Nagy L.G."/>
        </authorList>
    </citation>
    <scope>NUCLEOTIDE SEQUENCE [LARGE SCALE GENOMIC DNA]</scope>
    <source>
        <strain evidence="1 2">NL-1719</strain>
    </source>
</reference>
<accession>A0ACD3AFV9</accession>
<dbReference type="Proteomes" id="UP000308600">
    <property type="component" value="Unassembled WGS sequence"/>
</dbReference>
<proteinExistence type="predicted"/>
<dbReference type="EMBL" id="ML208470">
    <property type="protein sequence ID" value="TFK64558.1"/>
    <property type="molecule type" value="Genomic_DNA"/>
</dbReference>
<protein>
    <submittedName>
        <fullName evidence="1">Uncharacterized protein</fullName>
    </submittedName>
</protein>
<keyword evidence="2" id="KW-1185">Reference proteome</keyword>
<evidence type="ECO:0000313" key="1">
    <source>
        <dbReference type="EMBL" id="TFK64558.1"/>
    </source>
</evidence>